<reference evidence="1 2" key="1">
    <citation type="submission" date="2014-06" db="EMBL/GenBank/DDBJ databases">
        <title>Evolutionary Origins and Diversification of the Mycorrhizal Mutualists.</title>
        <authorList>
            <consortium name="DOE Joint Genome Institute"/>
            <consortium name="Mycorrhizal Genomics Consortium"/>
            <person name="Kohler A."/>
            <person name="Kuo A."/>
            <person name="Nagy L.G."/>
            <person name="Floudas D."/>
            <person name="Copeland A."/>
            <person name="Barry K.W."/>
            <person name="Cichocki N."/>
            <person name="Veneault-Fourrey C."/>
            <person name="LaButti K."/>
            <person name="Lindquist E.A."/>
            <person name="Lipzen A."/>
            <person name="Lundell T."/>
            <person name="Morin E."/>
            <person name="Murat C."/>
            <person name="Riley R."/>
            <person name="Ohm R."/>
            <person name="Sun H."/>
            <person name="Tunlid A."/>
            <person name="Henrissat B."/>
            <person name="Grigoriev I.V."/>
            <person name="Hibbett D.S."/>
            <person name="Martin F."/>
        </authorList>
    </citation>
    <scope>NUCLEOTIDE SEQUENCE [LARGE SCALE GENOMIC DNA]</scope>
    <source>
        <strain evidence="1 2">SS14</strain>
    </source>
</reference>
<name>A0A0C9UPN2_SPHS4</name>
<dbReference type="EMBL" id="KN837336">
    <property type="protein sequence ID" value="KIJ27411.1"/>
    <property type="molecule type" value="Genomic_DNA"/>
</dbReference>
<sequence>MEIEEEISEASIQKQIDETSELIKATRERRNVQRELKKKAHDDMLKTKDQLASAQVEKNGICSKKRSEYSCGRLKEDFRTGLREIDEADAQERDPDNFDPNEELRDYSAIDLPTFCVSARDYIRITKQVKGDGTPTCFTKVEDTGIPTLQDWCRHLTVASRQRAVRNFLAHLQGFVNSVRNYVEGITLVKEEDRHALRDLWESQSPDDESNSDEEGSMDAAFWLQAVCNQLEDGIFTTKKVKPVRRNIMGQVIGIIPRLNEEFDKIVEDTIEDLKAGFADGLQSKLEAGAKNAAATALETSDNFASNDSMPWQTYRATLRRNGTFRRCLNTELISPLTRNVAASWARVFEADLFSGFESRAIQLVTKLLQEVEKSAALALRDRAKSQADMALAEGKLAMQSLVTVVRNIMNDQQKDISRCLIPHLQTQLKEGYLKAMEERGKGSLVFHKFIETMRNSIFNGGADTLMEKLGDAADSVGTALNNALADLAKKIEVGMSVLWESPREDPRQIRLRLEAVGTLQVVDKQIALWTAANKQEAAASFVQPGDS</sequence>
<dbReference type="AlphaFoldDB" id="A0A0C9UPN2"/>
<keyword evidence="2" id="KW-1185">Reference proteome</keyword>
<proteinExistence type="predicted"/>
<evidence type="ECO:0000313" key="2">
    <source>
        <dbReference type="Proteomes" id="UP000054279"/>
    </source>
</evidence>
<dbReference type="PANTHER" id="PTHR36681:SF3">
    <property type="entry name" value="NUCLEAR GTPASE, GERMINAL CENTER-ASSOCIATED, TANDEM DUPLICATE 3"/>
    <property type="match status" value="1"/>
</dbReference>
<dbReference type="OrthoDB" id="3598281at2759"/>
<protein>
    <submittedName>
        <fullName evidence="1">Uncharacterized protein</fullName>
    </submittedName>
</protein>
<accession>A0A0C9UPN2</accession>
<dbReference type="PANTHER" id="PTHR36681">
    <property type="entry name" value="NUCLEAR GTPASE, GERMINAL CENTER-ASSOCIATED, TANDEM DUPLICATE 3"/>
    <property type="match status" value="1"/>
</dbReference>
<organism evidence="1 2">
    <name type="scientific">Sphaerobolus stellatus (strain SS14)</name>
    <dbReference type="NCBI Taxonomy" id="990650"/>
    <lineage>
        <taxon>Eukaryota</taxon>
        <taxon>Fungi</taxon>
        <taxon>Dikarya</taxon>
        <taxon>Basidiomycota</taxon>
        <taxon>Agaricomycotina</taxon>
        <taxon>Agaricomycetes</taxon>
        <taxon>Phallomycetidae</taxon>
        <taxon>Geastrales</taxon>
        <taxon>Sphaerobolaceae</taxon>
        <taxon>Sphaerobolus</taxon>
    </lineage>
</organism>
<gene>
    <name evidence="1" type="ORF">M422DRAFT_271395</name>
</gene>
<dbReference type="HOGENOM" id="CLU_497124_0_0_1"/>
<evidence type="ECO:0000313" key="1">
    <source>
        <dbReference type="EMBL" id="KIJ27411.1"/>
    </source>
</evidence>
<dbReference type="Proteomes" id="UP000054279">
    <property type="component" value="Unassembled WGS sequence"/>
</dbReference>